<keyword evidence="5" id="KW-1185">Reference proteome</keyword>
<dbReference type="Gene3D" id="2.30.30.190">
    <property type="entry name" value="CAP Gly-rich-like domain"/>
    <property type="match status" value="1"/>
</dbReference>
<feature type="compositionally biased region" description="Basic and acidic residues" evidence="2">
    <location>
        <begin position="841"/>
        <end position="855"/>
    </location>
</feature>
<feature type="compositionally biased region" description="Basic and acidic residues" evidence="2">
    <location>
        <begin position="222"/>
        <end position="283"/>
    </location>
</feature>
<organism evidence="4 5">
    <name type="scientific">Triparma retinervis</name>
    <dbReference type="NCBI Taxonomy" id="2557542"/>
    <lineage>
        <taxon>Eukaryota</taxon>
        <taxon>Sar</taxon>
        <taxon>Stramenopiles</taxon>
        <taxon>Ochrophyta</taxon>
        <taxon>Bolidophyceae</taxon>
        <taxon>Parmales</taxon>
        <taxon>Triparmaceae</taxon>
        <taxon>Triparma</taxon>
    </lineage>
</organism>
<dbReference type="OrthoDB" id="207384at2759"/>
<feature type="region of interest" description="Disordered" evidence="2">
    <location>
        <begin position="321"/>
        <end position="343"/>
    </location>
</feature>
<dbReference type="InterPro" id="IPR000938">
    <property type="entry name" value="CAP-Gly_domain"/>
</dbReference>
<feature type="compositionally biased region" description="Low complexity" evidence="2">
    <location>
        <begin position="874"/>
        <end position="884"/>
    </location>
</feature>
<dbReference type="Proteomes" id="UP001165082">
    <property type="component" value="Unassembled WGS sequence"/>
</dbReference>
<dbReference type="Pfam" id="PF01302">
    <property type="entry name" value="CAP_GLY"/>
    <property type="match status" value="1"/>
</dbReference>
<protein>
    <recommendedName>
        <fullName evidence="3">CAP-Gly domain-containing protein</fullName>
    </recommendedName>
</protein>
<dbReference type="PROSITE" id="PS50245">
    <property type="entry name" value="CAP_GLY_2"/>
    <property type="match status" value="1"/>
</dbReference>
<evidence type="ECO:0000259" key="3">
    <source>
        <dbReference type="PROSITE" id="PS50245"/>
    </source>
</evidence>
<dbReference type="EMBL" id="BRXZ01001052">
    <property type="protein sequence ID" value="GMH60843.1"/>
    <property type="molecule type" value="Genomic_DNA"/>
</dbReference>
<evidence type="ECO:0000256" key="1">
    <source>
        <dbReference type="SAM" id="Coils"/>
    </source>
</evidence>
<dbReference type="SMART" id="SM01052">
    <property type="entry name" value="CAP_GLY"/>
    <property type="match status" value="1"/>
</dbReference>
<evidence type="ECO:0000256" key="2">
    <source>
        <dbReference type="SAM" id="MobiDB-lite"/>
    </source>
</evidence>
<feature type="compositionally biased region" description="Basic and acidic residues" evidence="2">
    <location>
        <begin position="333"/>
        <end position="343"/>
    </location>
</feature>
<evidence type="ECO:0000313" key="4">
    <source>
        <dbReference type="EMBL" id="GMH60843.1"/>
    </source>
</evidence>
<proteinExistence type="predicted"/>
<sequence>MHGVIAHLGPVKFSDKTDWVGVRLTTPSLNQGKNNGTVKEVFYFDAGGETNGCFVRAQQIAKREGMTRLEELKLKREIAQFKASITPKTRLELLKEKRAALASKQGRAKSEISSLTKTIAAMKDSRMKHTTNEAKHSASLNATISTLRRSLSASQEEASRSEECMERLAVELETARAEKEAREDEVEELKLDLETMELELEEAREGHGDAGEGTGGEEGEDEKGRLKKENGDMREALRKVRDTLRRRDREREEDKKKYEKEREEERKEWKTRMEDMHKQVDGREAEDEMVEGLTNRNLELEEEVENLAAVKRELEERVEVGEEMEEVMGEEINGLKKEAEGKDAKIGNLEEAVRRQRDRERDGEKEMVKYKELVRKLREEKRRMEEERRGMEGGEEKRENRERKTREEIIKWRKRENERENIMEELWKCRITAGGAQAEATKLDWVPRTVAAMEHASVSGDKTLALAAGALSHGLFALDSCWGRSGSPADDEEDLGGSGRGEKFRQDASVATALVDAHLECTRTMVAVGMGMGGGENGEEVSTASSHAFGEVWRMAGAVKDKIGRGERVAGGEVEMMREAVKHAREEINGDKDSGEGVEEGWNPAGWKQVGQAAKALWVCKALGGNFGGEKEIEKIKGEAERLVGAMKQDGVFEEGDGDELKEACEGLVEVMKESTISEAGTEMGRLMTAITKCLASIPKSPTSASMPEGLHPLLPSNLDAFTSCVKYVDSASSGDGDNAWARRREKVKARILEGDRCRTELGAVALELEDTKKALKGKEKEAVLLGKKISQLEGLLTSDVGAAAEEGKDTETTEKLRKEIAMLTEAMEVLHTQVDEYESEIRSMKGGRGRERSPKKGKGGASAGADGDRDATARAADATRPALRAAARDARNWRCKAIRSMAATIKPLGRRGRRTGVAQPQGGDVLEARRAEGEGGRNVRELLVKACCDARVAKAKFRVIEVGKGRKTAAEMVGEAERECREANKRIEEAVEECRWALRKGVQVKTGGGKKGAEDEVLRARVRIQRKGTTAPSLESAVTTRRHLLGGESELERLLVWSQRTLMA</sequence>
<feature type="domain" description="CAP-Gly" evidence="3">
    <location>
        <begin position="19"/>
        <end position="56"/>
    </location>
</feature>
<feature type="coiled-coil region" evidence="1">
    <location>
        <begin position="967"/>
        <end position="1001"/>
    </location>
</feature>
<feature type="coiled-coil region" evidence="1">
    <location>
        <begin position="814"/>
        <end position="841"/>
    </location>
</feature>
<feature type="region of interest" description="Disordered" evidence="2">
    <location>
        <begin position="202"/>
        <end position="297"/>
    </location>
</feature>
<feature type="region of interest" description="Disordered" evidence="2">
    <location>
        <begin position="841"/>
        <end position="884"/>
    </location>
</feature>
<accession>A0A9W7DZW6</accession>
<evidence type="ECO:0000313" key="5">
    <source>
        <dbReference type="Proteomes" id="UP001165082"/>
    </source>
</evidence>
<dbReference type="AlphaFoldDB" id="A0A9W7DZW6"/>
<dbReference type="SUPFAM" id="SSF74924">
    <property type="entry name" value="Cap-Gly domain"/>
    <property type="match status" value="1"/>
</dbReference>
<reference evidence="4" key="1">
    <citation type="submission" date="2022-07" db="EMBL/GenBank/DDBJ databases">
        <title>Genome analysis of Parmales, a sister group of diatoms, reveals the evolutionary specialization of diatoms from phago-mixotrophs to photoautotrophs.</title>
        <authorList>
            <person name="Ban H."/>
            <person name="Sato S."/>
            <person name="Yoshikawa S."/>
            <person name="Kazumasa Y."/>
            <person name="Nakamura Y."/>
            <person name="Ichinomiya M."/>
            <person name="Saitoh K."/>
            <person name="Sato N."/>
            <person name="Blanc-Mathieu R."/>
            <person name="Endo H."/>
            <person name="Kuwata A."/>
            <person name="Ogata H."/>
        </authorList>
    </citation>
    <scope>NUCLEOTIDE SEQUENCE</scope>
</reference>
<comment type="caution">
    <text evidence="4">The sequence shown here is derived from an EMBL/GenBank/DDBJ whole genome shotgun (WGS) entry which is preliminary data.</text>
</comment>
<gene>
    <name evidence="4" type="ORF">TrRE_jg13633</name>
</gene>
<keyword evidence="1" id="KW-0175">Coiled coil</keyword>
<dbReference type="InterPro" id="IPR036859">
    <property type="entry name" value="CAP-Gly_dom_sf"/>
</dbReference>
<name>A0A9W7DZW6_9STRA</name>
<feature type="region of interest" description="Disordered" evidence="2">
    <location>
        <begin position="382"/>
        <end position="403"/>
    </location>
</feature>